<dbReference type="InterPro" id="IPR015422">
    <property type="entry name" value="PyrdxlP-dep_Trfase_small"/>
</dbReference>
<dbReference type="RefSeq" id="WP_106870952.1">
    <property type="nucleotide sequence ID" value="NZ_CP053841.1"/>
</dbReference>
<protein>
    <submittedName>
        <fullName evidence="5">Low specificity L-threonine aldolase</fullName>
    </submittedName>
</protein>
<name>A0A2P8R196_9BACT</name>
<evidence type="ECO:0000313" key="5">
    <source>
        <dbReference type="EMBL" id="PSM52262.1"/>
    </source>
</evidence>
<dbReference type="Proteomes" id="UP000240535">
    <property type="component" value="Unassembled WGS sequence"/>
</dbReference>
<keyword evidence="3" id="KW-0663">Pyridoxal phosphate</keyword>
<dbReference type="Gene3D" id="3.90.1150.10">
    <property type="entry name" value="Aspartate Aminotransferase, domain 1"/>
    <property type="match status" value="1"/>
</dbReference>
<keyword evidence="6" id="KW-1185">Reference proteome</keyword>
<dbReference type="SUPFAM" id="SSF53383">
    <property type="entry name" value="PLP-dependent transferases"/>
    <property type="match status" value="1"/>
</dbReference>
<sequence length="344" mass="38295">MTYFQCDYASGAHPKIIKNLVATNEVNTLGYGNDRYCKSAAQKIKKACDTPNANVHFLVGGTQTNSTVIYSILRPHQGVISADSGHIAVHETGAIEAKGHKVLTLPSVDGKITAKQISDCFDMHKNDPVRFHTVQPGMVYISFPTETGTLYTKKELEELSQICKDLNLPLFVDGARLGYGLMSKECDITLQDLAKLCDIFYIGGTKCGALFGEAVVITNDTLKKDFKYIMKQCGALLAKGRMLGVQFDTLFTDNLYFEICKSAVDYAVRIKKAFEEKGVNALANSQTNQQFFALSDEYLEILSKKYLFEVYGKTKDNLNYIRVCTSWASKKEDVDELIKDIKSL</sequence>
<dbReference type="GO" id="GO:0016829">
    <property type="term" value="F:lyase activity"/>
    <property type="evidence" value="ECO:0007669"/>
    <property type="project" value="InterPro"/>
</dbReference>
<evidence type="ECO:0000256" key="3">
    <source>
        <dbReference type="ARBA" id="ARBA00022898"/>
    </source>
</evidence>
<feature type="domain" description="Aromatic amino acid beta-eliminating lyase/threonine aldolase" evidence="4">
    <location>
        <begin position="11"/>
        <end position="291"/>
    </location>
</feature>
<gene>
    <name evidence="5" type="ORF">CQ405_04200</name>
</gene>
<reference evidence="6" key="1">
    <citation type="submission" date="2017-10" db="EMBL/GenBank/DDBJ databases">
        <title>Campylobacter species from seals.</title>
        <authorList>
            <person name="Gilbert M.J."/>
            <person name="Zomer A.L."/>
            <person name="Timmerman A.J."/>
            <person name="Duim B."/>
            <person name="Wagenaar J.A."/>
        </authorList>
    </citation>
    <scope>NUCLEOTIDE SEQUENCE [LARGE SCALE GENOMIC DNA]</scope>
    <source>
        <strain evidence="6">17S00004-5</strain>
    </source>
</reference>
<dbReference type="AlphaFoldDB" id="A0A2P8R196"/>
<evidence type="ECO:0000313" key="6">
    <source>
        <dbReference type="Proteomes" id="UP000240535"/>
    </source>
</evidence>
<comment type="caution">
    <text evidence="5">The sequence shown here is derived from an EMBL/GenBank/DDBJ whole genome shotgun (WGS) entry which is preliminary data.</text>
</comment>
<proteinExistence type="inferred from homology"/>
<evidence type="ECO:0000256" key="2">
    <source>
        <dbReference type="ARBA" id="ARBA00006966"/>
    </source>
</evidence>
<dbReference type="InterPro" id="IPR015424">
    <property type="entry name" value="PyrdxlP-dep_Trfase"/>
</dbReference>
<dbReference type="PANTHER" id="PTHR48097">
    <property type="entry name" value="L-THREONINE ALDOLASE-RELATED"/>
    <property type="match status" value="1"/>
</dbReference>
<dbReference type="Pfam" id="PF01212">
    <property type="entry name" value="Beta_elim_lyase"/>
    <property type="match status" value="1"/>
</dbReference>
<dbReference type="PANTHER" id="PTHR48097:SF5">
    <property type="entry name" value="LOW SPECIFICITY L-THREONINE ALDOLASE"/>
    <property type="match status" value="1"/>
</dbReference>
<dbReference type="Gene3D" id="3.40.640.10">
    <property type="entry name" value="Type I PLP-dependent aspartate aminotransferase-like (Major domain)"/>
    <property type="match status" value="1"/>
</dbReference>
<dbReference type="InterPro" id="IPR015421">
    <property type="entry name" value="PyrdxlP-dep_Trfase_major"/>
</dbReference>
<evidence type="ECO:0000259" key="4">
    <source>
        <dbReference type="Pfam" id="PF01212"/>
    </source>
</evidence>
<organism evidence="5 6">
    <name type="scientific">Campylobacter blaseri</name>
    <dbReference type="NCBI Taxonomy" id="2042961"/>
    <lineage>
        <taxon>Bacteria</taxon>
        <taxon>Pseudomonadati</taxon>
        <taxon>Campylobacterota</taxon>
        <taxon>Epsilonproteobacteria</taxon>
        <taxon>Campylobacterales</taxon>
        <taxon>Campylobacteraceae</taxon>
        <taxon>Campylobacter</taxon>
    </lineage>
</organism>
<comment type="similarity">
    <text evidence="2">Belongs to the threonine aldolase family.</text>
</comment>
<accession>A0A2P8R196</accession>
<dbReference type="EMBL" id="PDHH01000003">
    <property type="protein sequence ID" value="PSM52262.1"/>
    <property type="molecule type" value="Genomic_DNA"/>
</dbReference>
<dbReference type="InterPro" id="IPR001597">
    <property type="entry name" value="ArAA_b-elim_lyase/Thr_aldolase"/>
</dbReference>
<evidence type="ECO:0000256" key="1">
    <source>
        <dbReference type="ARBA" id="ARBA00001933"/>
    </source>
</evidence>
<dbReference type="GO" id="GO:0006520">
    <property type="term" value="P:amino acid metabolic process"/>
    <property type="evidence" value="ECO:0007669"/>
    <property type="project" value="InterPro"/>
</dbReference>
<comment type="cofactor">
    <cofactor evidence="1">
        <name>pyridoxal 5'-phosphate</name>
        <dbReference type="ChEBI" id="CHEBI:597326"/>
    </cofactor>
</comment>
<dbReference type="OrthoDB" id="9774495at2"/>